<sequence>MEQFSKNYYSISVDPEHVNSAFPQPVSEWVRHCN</sequence>
<dbReference type="EMBL" id="GGEC01068956">
    <property type="protein sequence ID" value="MBX49440.1"/>
    <property type="molecule type" value="Transcribed_RNA"/>
</dbReference>
<name>A0A2P2P3Y9_RHIMU</name>
<organism evidence="1">
    <name type="scientific">Rhizophora mucronata</name>
    <name type="common">Asiatic mangrove</name>
    <dbReference type="NCBI Taxonomy" id="61149"/>
    <lineage>
        <taxon>Eukaryota</taxon>
        <taxon>Viridiplantae</taxon>
        <taxon>Streptophyta</taxon>
        <taxon>Embryophyta</taxon>
        <taxon>Tracheophyta</taxon>
        <taxon>Spermatophyta</taxon>
        <taxon>Magnoliopsida</taxon>
        <taxon>eudicotyledons</taxon>
        <taxon>Gunneridae</taxon>
        <taxon>Pentapetalae</taxon>
        <taxon>rosids</taxon>
        <taxon>fabids</taxon>
        <taxon>Malpighiales</taxon>
        <taxon>Rhizophoraceae</taxon>
        <taxon>Rhizophora</taxon>
    </lineage>
</organism>
<evidence type="ECO:0000313" key="1">
    <source>
        <dbReference type="EMBL" id="MBX49440.1"/>
    </source>
</evidence>
<protein>
    <submittedName>
        <fullName evidence="1">Uncharacterized protein</fullName>
    </submittedName>
</protein>
<proteinExistence type="predicted"/>
<dbReference type="AlphaFoldDB" id="A0A2P2P3Y9"/>
<reference evidence="1" key="1">
    <citation type="submission" date="2018-02" db="EMBL/GenBank/DDBJ databases">
        <title>Rhizophora mucronata_Transcriptome.</title>
        <authorList>
            <person name="Meera S.P."/>
            <person name="Sreeshan A."/>
            <person name="Augustine A."/>
        </authorList>
    </citation>
    <scope>NUCLEOTIDE SEQUENCE</scope>
    <source>
        <tissue evidence="1">Leaf</tissue>
    </source>
</reference>
<accession>A0A2P2P3Y9</accession>